<organism evidence="1 2">
    <name type="scientific">SAR86 cluster bacterium</name>
    <dbReference type="NCBI Taxonomy" id="2030880"/>
    <lineage>
        <taxon>Bacteria</taxon>
        <taxon>Pseudomonadati</taxon>
        <taxon>Pseudomonadota</taxon>
        <taxon>Gammaproteobacteria</taxon>
        <taxon>SAR86 cluster</taxon>
    </lineage>
</organism>
<evidence type="ECO:0000313" key="1">
    <source>
        <dbReference type="EMBL" id="PCI80792.1"/>
    </source>
</evidence>
<protein>
    <submittedName>
        <fullName evidence="1">Uncharacterized protein</fullName>
    </submittedName>
</protein>
<name>A0A2A4XDQ2_9GAMM</name>
<evidence type="ECO:0000313" key="2">
    <source>
        <dbReference type="Proteomes" id="UP000218767"/>
    </source>
</evidence>
<gene>
    <name evidence="1" type="ORF">COB20_02750</name>
</gene>
<dbReference type="EMBL" id="NVUL01000008">
    <property type="protein sequence ID" value="PCI80792.1"/>
    <property type="molecule type" value="Genomic_DNA"/>
</dbReference>
<proteinExistence type="predicted"/>
<sequence>MSKDMLVKVDQELASKVANKFIWPLKFDAAPNRSIFDASDIPDLVKFDNVDFTKNNSRATNEVYDSLLDAVSENLFFLLLNDNPAESLIKEYGKKDTKVFLDLLKKLKREKVTVPAFAGNPATVKKIGELSEIEIFALNGPNKGFGSWIKRTIKKAAKVVLKAAAAVVKIFLEIKSTTVETLLIEIYQPSKIILANPISLNGVKFKIKFKIRVDYRIGLFNSHTYLKNEDSGLTLNAGSVKLNLTSKEKKVFVTPTFENLDFTIKISIKKFKANIKIGLTKIANKLLAKKDPTQLLDFSKLEQDIPLTGKKLTVGNINFASSKANLNIEVDLE</sequence>
<comment type="caution">
    <text evidence="1">The sequence shown here is derived from an EMBL/GenBank/DDBJ whole genome shotgun (WGS) entry which is preliminary data.</text>
</comment>
<reference evidence="2" key="1">
    <citation type="submission" date="2017-08" db="EMBL/GenBank/DDBJ databases">
        <title>A dynamic microbial community with high functional redundancy inhabits the cold, oxic subseafloor aquifer.</title>
        <authorList>
            <person name="Tully B.J."/>
            <person name="Wheat C.G."/>
            <person name="Glazer B.T."/>
            <person name="Huber J.A."/>
        </authorList>
    </citation>
    <scope>NUCLEOTIDE SEQUENCE [LARGE SCALE GENOMIC DNA]</scope>
</reference>
<dbReference type="Proteomes" id="UP000218767">
    <property type="component" value="Unassembled WGS sequence"/>
</dbReference>
<accession>A0A2A4XDQ2</accession>
<dbReference type="AlphaFoldDB" id="A0A2A4XDQ2"/>